<feature type="compositionally biased region" description="Low complexity" evidence="1">
    <location>
        <begin position="423"/>
        <end position="436"/>
    </location>
</feature>
<feature type="region of interest" description="Disordered" evidence="1">
    <location>
        <begin position="515"/>
        <end position="548"/>
    </location>
</feature>
<feature type="region of interest" description="Disordered" evidence="1">
    <location>
        <begin position="423"/>
        <end position="489"/>
    </location>
</feature>
<protein>
    <recommendedName>
        <fullName evidence="2">Spt20-like SEP domain-containing protein</fullName>
    </recommendedName>
</protein>
<dbReference type="Proteomes" id="UP000054166">
    <property type="component" value="Unassembled WGS sequence"/>
</dbReference>
<feature type="compositionally biased region" description="Low complexity" evidence="1">
    <location>
        <begin position="536"/>
        <end position="545"/>
    </location>
</feature>
<gene>
    <name evidence="3" type="ORF">PILCRDRAFT_814079</name>
</gene>
<feature type="domain" description="Spt20-like SEP" evidence="2">
    <location>
        <begin position="21"/>
        <end position="166"/>
    </location>
</feature>
<dbReference type="EMBL" id="KN832977">
    <property type="protein sequence ID" value="KIM88161.1"/>
    <property type="molecule type" value="Genomic_DNA"/>
</dbReference>
<dbReference type="HOGENOM" id="CLU_019099_0_0_1"/>
<feature type="compositionally biased region" description="Polar residues" evidence="1">
    <location>
        <begin position="285"/>
        <end position="299"/>
    </location>
</feature>
<reference evidence="3 4" key="1">
    <citation type="submission" date="2014-04" db="EMBL/GenBank/DDBJ databases">
        <authorList>
            <consortium name="DOE Joint Genome Institute"/>
            <person name="Kuo A."/>
            <person name="Tarkka M."/>
            <person name="Buscot F."/>
            <person name="Kohler A."/>
            <person name="Nagy L.G."/>
            <person name="Floudas D."/>
            <person name="Copeland A."/>
            <person name="Barry K.W."/>
            <person name="Cichocki N."/>
            <person name="Veneault-Fourrey C."/>
            <person name="LaButti K."/>
            <person name="Lindquist E.A."/>
            <person name="Lipzen A."/>
            <person name="Lundell T."/>
            <person name="Morin E."/>
            <person name="Murat C."/>
            <person name="Sun H."/>
            <person name="Tunlid A."/>
            <person name="Henrissat B."/>
            <person name="Grigoriev I.V."/>
            <person name="Hibbett D.S."/>
            <person name="Martin F."/>
            <person name="Nordberg H.P."/>
            <person name="Cantor M.N."/>
            <person name="Hua S.X."/>
        </authorList>
    </citation>
    <scope>NUCLEOTIDE SEQUENCE [LARGE SCALE GENOMIC DNA]</scope>
    <source>
        <strain evidence="3 4">F 1598</strain>
    </source>
</reference>
<dbReference type="STRING" id="765440.A0A0C3GBZ0"/>
<organism evidence="3 4">
    <name type="scientific">Piloderma croceum (strain F 1598)</name>
    <dbReference type="NCBI Taxonomy" id="765440"/>
    <lineage>
        <taxon>Eukaryota</taxon>
        <taxon>Fungi</taxon>
        <taxon>Dikarya</taxon>
        <taxon>Basidiomycota</taxon>
        <taxon>Agaricomycotina</taxon>
        <taxon>Agaricomycetes</taxon>
        <taxon>Agaricomycetidae</taxon>
        <taxon>Atheliales</taxon>
        <taxon>Atheliaceae</taxon>
        <taxon>Piloderma</taxon>
    </lineage>
</organism>
<dbReference type="InParanoid" id="A0A0C3GBZ0"/>
<accession>A0A0C3GBZ0</accession>
<keyword evidence="4" id="KW-1185">Reference proteome</keyword>
<feature type="region of interest" description="Disordered" evidence="1">
    <location>
        <begin position="260"/>
        <end position="407"/>
    </location>
</feature>
<dbReference type="Pfam" id="PF12090">
    <property type="entry name" value="Spt20_SEP"/>
    <property type="match status" value="1"/>
</dbReference>
<feature type="compositionally biased region" description="Pro residues" evidence="1">
    <location>
        <begin position="325"/>
        <end position="336"/>
    </location>
</feature>
<dbReference type="PANTHER" id="PTHR13526:SF8">
    <property type="entry name" value="TRANSCRIPTION FACTOR SPT20 HOMOLOG"/>
    <property type="match status" value="1"/>
</dbReference>
<dbReference type="GO" id="GO:0003712">
    <property type="term" value="F:transcription coregulator activity"/>
    <property type="evidence" value="ECO:0007669"/>
    <property type="project" value="InterPro"/>
</dbReference>
<sequence length="622" mass="68196">MAGYNLTRTVEEVLEHFEKDEKNLPSFTVHLHPEYWTLNHGSKFLYNNPVASLLDDIRGHRIPVDFLELFDSAKVPFYDGCMIVELLDYRPSKLKDPALEKPERTRVVLHPNSETLWADICLLGQKAGNQWTDHDALEIEARLLMATAPPLCLDPDPHLTRMANNVLRASIPTVPVSLKRKASALDAEEQESDKARRAKLMQYMNPRQHRSHAPNYRILETIQRNKMVIEGRPSSTGPQPPLQIASTVHPFALQNVQPQSATTVPSLEGADSAQKKAIKKKKTDSSQSSHTTNDNGANPSPTPTPVNGLPINQYNPHLQANGHHSPPPASQPPIQPNPSGQQYPQSTQASSQPNQPQRPPQHPQNATPLSNFQAAVPPTQFFNSAPPRNGQPKSNASTPQATPQQANPQLAPAHMYPHIQMQQAATAQRLAAAQNQNGRATPQGQPSRSPMNTNATTTVQRGSPLVTNQTANSRSPMPNSQPVPQLTHPNQHANFSAMAQNPYSLAHLRAMPNGQHLQPHMVNGVPQPGGPSPITQGQQMQSSQDHQGHPQLMAQYQPMYHYAQMNYGMPPTRIPPGYAWPVGMGRGIPVSGQHQMPGMANAGHPQQMLNVGKAVPGGMQGR</sequence>
<reference evidence="4" key="2">
    <citation type="submission" date="2015-01" db="EMBL/GenBank/DDBJ databases">
        <title>Evolutionary Origins and Diversification of the Mycorrhizal Mutualists.</title>
        <authorList>
            <consortium name="DOE Joint Genome Institute"/>
            <consortium name="Mycorrhizal Genomics Consortium"/>
            <person name="Kohler A."/>
            <person name="Kuo A."/>
            <person name="Nagy L.G."/>
            <person name="Floudas D."/>
            <person name="Copeland A."/>
            <person name="Barry K.W."/>
            <person name="Cichocki N."/>
            <person name="Veneault-Fourrey C."/>
            <person name="LaButti K."/>
            <person name="Lindquist E.A."/>
            <person name="Lipzen A."/>
            <person name="Lundell T."/>
            <person name="Morin E."/>
            <person name="Murat C."/>
            <person name="Riley R."/>
            <person name="Ohm R."/>
            <person name="Sun H."/>
            <person name="Tunlid A."/>
            <person name="Henrissat B."/>
            <person name="Grigoriev I.V."/>
            <person name="Hibbett D.S."/>
            <person name="Martin F."/>
        </authorList>
    </citation>
    <scope>NUCLEOTIDE SEQUENCE [LARGE SCALE GENOMIC DNA]</scope>
    <source>
        <strain evidence="4">F 1598</strain>
    </source>
</reference>
<dbReference type="GO" id="GO:0006357">
    <property type="term" value="P:regulation of transcription by RNA polymerase II"/>
    <property type="evidence" value="ECO:0007669"/>
    <property type="project" value="TreeGrafter"/>
</dbReference>
<dbReference type="AlphaFoldDB" id="A0A0C3GBZ0"/>
<dbReference type="OrthoDB" id="1932706at2759"/>
<name>A0A0C3GBZ0_PILCF</name>
<evidence type="ECO:0000256" key="1">
    <source>
        <dbReference type="SAM" id="MobiDB-lite"/>
    </source>
</evidence>
<proteinExistence type="predicted"/>
<evidence type="ECO:0000259" key="2">
    <source>
        <dbReference type="Pfam" id="PF12090"/>
    </source>
</evidence>
<dbReference type="GO" id="GO:0000124">
    <property type="term" value="C:SAGA complex"/>
    <property type="evidence" value="ECO:0007669"/>
    <property type="project" value="InterPro"/>
</dbReference>
<evidence type="ECO:0000313" key="3">
    <source>
        <dbReference type="EMBL" id="KIM88161.1"/>
    </source>
</evidence>
<evidence type="ECO:0000313" key="4">
    <source>
        <dbReference type="Proteomes" id="UP000054166"/>
    </source>
</evidence>
<dbReference type="PANTHER" id="PTHR13526">
    <property type="entry name" value="TRANSCRIPTION FACTOR SPT20 HOMOLOG"/>
    <property type="match status" value="1"/>
</dbReference>
<feature type="compositionally biased region" description="Polar residues" evidence="1">
    <location>
        <begin position="437"/>
        <end position="489"/>
    </location>
</feature>
<dbReference type="InterPro" id="IPR046468">
    <property type="entry name" value="Spt20-like_SEP"/>
</dbReference>
<dbReference type="InterPro" id="IPR021950">
    <property type="entry name" value="Spt20"/>
</dbReference>
<feature type="compositionally biased region" description="Polar residues" evidence="1">
    <location>
        <begin position="340"/>
        <end position="351"/>
    </location>
</feature>